<dbReference type="EMBL" id="MT141510">
    <property type="protein sequence ID" value="QJA63998.1"/>
    <property type="molecule type" value="Genomic_DNA"/>
</dbReference>
<evidence type="ECO:0000313" key="2">
    <source>
        <dbReference type="EMBL" id="QJA63998.1"/>
    </source>
</evidence>
<evidence type="ECO:0000256" key="1">
    <source>
        <dbReference type="SAM" id="MobiDB-lite"/>
    </source>
</evidence>
<organism evidence="2">
    <name type="scientific">viral metagenome</name>
    <dbReference type="NCBI Taxonomy" id="1070528"/>
    <lineage>
        <taxon>unclassified sequences</taxon>
        <taxon>metagenomes</taxon>
        <taxon>organismal metagenomes</taxon>
    </lineage>
</organism>
<feature type="region of interest" description="Disordered" evidence="1">
    <location>
        <begin position="206"/>
        <end position="242"/>
    </location>
</feature>
<proteinExistence type="predicted"/>
<evidence type="ECO:0008006" key="3">
    <source>
        <dbReference type="Google" id="ProtNLM"/>
    </source>
</evidence>
<feature type="region of interest" description="Disordered" evidence="1">
    <location>
        <begin position="1"/>
        <end position="79"/>
    </location>
</feature>
<feature type="compositionally biased region" description="Basic and acidic residues" evidence="1">
    <location>
        <begin position="142"/>
        <end position="155"/>
    </location>
</feature>
<feature type="region of interest" description="Disordered" evidence="1">
    <location>
        <begin position="138"/>
        <end position="158"/>
    </location>
</feature>
<feature type="compositionally biased region" description="Polar residues" evidence="1">
    <location>
        <begin position="1"/>
        <end position="13"/>
    </location>
</feature>
<reference evidence="2" key="1">
    <citation type="submission" date="2020-03" db="EMBL/GenBank/DDBJ databases">
        <title>The deep terrestrial virosphere.</title>
        <authorList>
            <person name="Holmfeldt K."/>
            <person name="Nilsson E."/>
            <person name="Simone D."/>
            <person name="Lopez-Fernandez M."/>
            <person name="Wu X."/>
            <person name="de Brujin I."/>
            <person name="Lundin D."/>
            <person name="Andersson A."/>
            <person name="Bertilsson S."/>
            <person name="Dopson M."/>
        </authorList>
    </citation>
    <scope>NUCLEOTIDE SEQUENCE</scope>
    <source>
        <strain evidence="2">MM415B00562</strain>
    </source>
</reference>
<sequence length="242" mass="26621">MTLGDESTSTAQAGQLLEGEDQKPPEGAAPDVKQGAEDTKGKEGDAPKTPEEIQAHYEKRLKGLQSEKDKAVSRVQSERDLLTSELQGAQQKLEDLESKSFDGHASDFLRQAEEQGVDRTMAQRIVDAQRQVASLEKQLRKRTSDLEAREQRASEAMKSIAAQELSKEFQLTDEDVGSLLEAKDPQEMELKALRLWKQRAQAGQILPTKTAPVKGDGKGGDMSGMSETEKAGTLWDKALQKD</sequence>
<accession>A0A6M3J3B9</accession>
<gene>
    <name evidence="2" type="ORF">MM415B00562_0032</name>
</gene>
<dbReference type="AlphaFoldDB" id="A0A6M3J3B9"/>
<feature type="compositionally biased region" description="Basic and acidic residues" evidence="1">
    <location>
        <begin position="34"/>
        <end position="79"/>
    </location>
</feature>
<name>A0A6M3J3B9_9ZZZZ</name>
<protein>
    <recommendedName>
        <fullName evidence="3">Scaffolding protein</fullName>
    </recommendedName>
</protein>